<dbReference type="InterPro" id="IPR035437">
    <property type="entry name" value="SNase_OB-fold_sf"/>
</dbReference>
<evidence type="ECO:0000313" key="3">
    <source>
        <dbReference type="Proteomes" id="UP000286100"/>
    </source>
</evidence>
<comment type="caution">
    <text evidence="2">The sequence shown here is derived from an EMBL/GenBank/DDBJ whole genome shotgun (WGS) entry which is preliminary data.</text>
</comment>
<dbReference type="Proteomes" id="UP000286100">
    <property type="component" value="Unassembled WGS sequence"/>
</dbReference>
<dbReference type="EMBL" id="QYUM01000003">
    <property type="protein sequence ID" value="RJF90457.1"/>
    <property type="molecule type" value="Genomic_DNA"/>
</dbReference>
<name>A0A418WK93_9SPHN</name>
<sequence>MRGRRFPIRPSSPPTEVGRIRRYLRSTVALAILFALLLAYAWNEEIGIGARELFAGDAAVSVRDGDTFLIGKDEFRLSGIDAPEYHQSCTDAAGRPWDCGKQARLKLEALLRAPGLGCTPRARDQFGRAISTCRNEGSADIGEAMVRAGFAISPGGFGDAPYADAEREARAARQGVWQGSFVTPAEWRKANSRLTED</sequence>
<dbReference type="SUPFAM" id="SSF50199">
    <property type="entry name" value="Staphylococcal nuclease"/>
    <property type="match status" value="1"/>
</dbReference>
<dbReference type="PROSITE" id="PS50830">
    <property type="entry name" value="TNASE_3"/>
    <property type="match status" value="1"/>
</dbReference>
<gene>
    <name evidence="2" type="ORF">D3876_09465</name>
</gene>
<evidence type="ECO:0000259" key="1">
    <source>
        <dbReference type="PROSITE" id="PS50830"/>
    </source>
</evidence>
<keyword evidence="3" id="KW-1185">Reference proteome</keyword>
<dbReference type="Pfam" id="PF00565">
    <property type="entry name" value="SNase"/>
    <property type="match status" value="1"/>
</dbReference>
<feature type="domain" description="TNase-like" evidence="1">
    <location>
        <begin position="62"/>
        <end position="179"/>
    </location>
</feature>
<dbReference type="PANTHER" id="PTHR12302">
    <property type="entry name" value="EBNA2 BINDING PROTEIN P100"/>
    <property type="match status" value="1"/>
</dbReference>
<dbReference type="OrthoDB" id="9805504at2"/>
<reference evidence="2 3" key="1">
    <citation type="submission" date="2018-09" db="EMBL/GenBank/DDBJ databases">
        <authorList>
            <person name="Zhu H."/>
        </authorList>
    </citation>
    <scope>NUCLEOTIDE SEQUENCE [LARGE SCALE GENOMIC DNA]</scope>
    <source>
        <strain evidence="2 3">K2R01-6</strain>
    </source>
</reference>
<dbReference type="PANTHER" id="PTHR12302:SF26">
    <property type="entry name" value="BLR1266 PROTEIN"/>
    <property type="match status" value="1"/>
</dbReference>
<organism evidence="2 3">
    <name type="scientific">Sphingomonas cavernae</name>
    <dbReference type="NCBI Taxonomy" id="2320861"/>
    <lineage>
        <taxon>Bacteria</taxon>
        <taxon>Pseudomonadati</taxon>
        <taxon>Pseudomonadota</taxon>
        <taxon>Alphaproteobacteria</taxon>
        <taxon>Sphingomonadales</taxon>
        <taxon>Sphingomonadaceae</taxon>
        <taxon>Sphingomonas</taxon>
    </lineage>
</organism>
<dbReference type="InterPro" id="IPR016071">
    <property type="entry name" value="Staphylococal_nuclease_OB-fold"/>
</dbReference>
<evidence type="ECO:0000313" key="2">
    <source>
        <dbReference type="EMBL" id="RJF90457.1"/>
    </source>
</evidence>
<accession>A0A418WK93</accession>
<dbReference type="AlphaFoldDB" id="A0A418WK93"/>
<dbReference type="SMART" id="SM00318">
    <property type="entry name" value="SNc"/>
    <property type="match status" value="1"/>
</dbReference>
<protein>
    <submittedName>
        <fullName evidence="2">Thermonuclease family protein</fullName>
    </submittedName>
</protein>
<dbReference type="Gene3D" id="2.40.50.90">
    <property type="match status" value="1"/>
</dbReference>
<proteinExistence type="predicted"/>